<feature type="region of interest" description="Disordered" evidence="1">
    <location>
        <begin position="57"/>
        <end position="91"/>
    </location>
</feature>
<dbReference type="Proteomes" id="UP001186944">
    <property type="component" value="Unassembled WGS sequence"/>
</dbReference>
<protein>
    <submittedName>
        <fullName evidence="2">Uncharacterized protein</fullName>
    </submittedName>
</protein>
<feature type="compositionally biased region" description="Polar residues" evidence="1">
    <location>
        <begin position="325"/>
        <end position="336"/>
    </location>
</feature>
<proteinExistence type="predicted"/>
<evidence type="ECO:0000313" key="2">
    <source>
        <dbReference type="EMBL" id="KAK3106382.1"/>
    </source>
</evidence>
<feature type="compositionally biased region" description="Acidic residues" evidence="1">
    <location>
        <begin position="77"/>
        <end position="91"/>
    </location>
</feature>
<sequence length="336" mass="37920">MATGHDEDILLGTDDDRSSTDSKQIMGALSKLQNTMDCVANGINTMGSAFKTLAEANTKINDQPHSSKRTAEKMEEGERDDDDDDDDILDYDDTDEVMSLLNSNQTKDAQQSSSKDGSLFNEMESLLEDDDDVGPAVSEKLASITNKAFSKQLAIEAVKKKKEAHRRPKNCEKVIVPRVNKEIWRQMQKQNFTKKRDLRLMNIQSAVTKSTCAILNVAQSLLNKDSEKHGEDIKHCLDAIYLLGHTNTALSMQRRELLRPVLKSDHAGLCDSNIPVTSLLFGDDLPKSLKEVRQVENVGRDYPSKNGKRFGYKPRNDYWKKKNLSHQNQSQKKFKK</sequence>
<gene>
    <name evidence="2" type="ORF">FSP39_018857</name>
</gene>
<comment type="caution">
    <text evidence="2">The sequence shown here is derived from an EMBL/GenBank/DDBJ whole genome shotgun (WGS) entry which is preliminary data.</text>
</comment>
<dbReference type="AlphaFoldDB" id="A0AA88YQZ7"/>
<dbReference type="PANTHER" id="PTHR34239">
    <property type="entry name" value="APPLE DOMAIN-CONTAINING PROTEIN"/>
    <property type="match status" value="1"/>
</dbReference>
<feature type="region of interest" description="Disordered" evidence="1">
    <location>
        <begin position="300"/>
        <end position="336"/>
    </location>
</feature>
<name>A0AA88YQZ7_PINIB</name>
<evidence type="ECO:0000256" key="1">
    <source>
        <dbReference type="SAM" id="MobiDB-lite"/>
    </source>
</evidence>
<organism evidence="2 3">
    <name type="scientific">Pinctada imbricata</name>
    <name type="common">Atlantic pearl-oyster</name>
    <name type="synonym">Pinctada martensii</name>
    <dbReference type="NCBI Taxonomy" id="66713"/>
    <lineage>
        <taxon>Eukaryota</taxon>
        <taxon>Metazoa</taxon>
        <taxon>Spiralia</taxon>
        <taxon>Lophotrochozoa</taxon>
        <taxon>Mollusca</taxon>
        <taxon>Bivalvia</taxon>
        <taxon>Autobranchia</taxon>
        <taxon>Pteriomorphia</taxon>
        <taxon>Pterioida</taxon>
        <taxon>Pterioidea</taxon>
        <taxon>Pteriidae</taxon>
        <taxon>Pinctada</taxon>
    </lineage>
</organism>
<reference evidence="2" key="1">
    <citation type="submission" date="2019-08" db="EMBL/GenBank/DDBJ databases">
        <title>The improved chromosome-level genome for the pearl oyster Pinctada fucata martensii using PacBio sequencing and Hi-C.</title>
        <authorList>
            <person name="Zheng Z."/>
        </authorList>
    </citation>
    <scope>NUCLEOTIDE SEQUENCE</scope>
    <source>
        <strain evidence="2">ZZ-2019</strain>
        <tissue evidence="2">Adductor muscle</tissue>
    </source>
</reference>
<keyword evidence="3" id="KW-1185">Reference proteome</keyword>
<feature type="compositionally biased region" description="Basic and acidic residues" evidence="1">
    <location>
        <begin position="1"/>
        <end position="20"/>
    </location>
</feature>
<dbReference type="PANTHER" id="PTHR34239:SF2">
    <property type="entry name" value="TRANSPOSABLE ELEMENT P TRANSPOSASE_THAP9 CONSERVED DOMAIN-CONTAINING PROTEIN"/>
    <property type="match status" value="1"/>
</dbReference>
<dbReference type="EMBL" id="VSWD01000003">
    <property type="protein sequence ID" value="KAK3106382.1"/>
    <property type="molecule type" value="Genomic_DNA"/>
</dbReference>
<evidence type="ECO:0000313" key="3">
    <source>
        <dbReference type="Proteomes" id="UP001186944"/>
    </source>
</evidence>
<feature type="region of interest" description="Disordered" evidence="1">
    <location>
        <begin position="1"/>
        <end position="21"/>
    </location>
</feature>
<accession>A0AA88YQZ7</accession>